<gene>
    <name evidence="2" type="ORF">Tco_0938743</name>
</gene>
<keyword evidence="3" id="KW-1185">Reference proteome</keyword>
<dbReference type="EMBL" id="BQNB010015340">
    <property type="protein sequence ID" value="GJT38878.1"/>
    <property type="molecule type" value="Genomic_DNA"/>
</dbReference>
<organism evidence="2 3">
    <name type="scientific">Tanacetum coccineum</name>
    <dbReference type="NCBI Taxonomy" id="301880"/>
    <lineage>
        <taxon>Eukaryota</taxon>
        <taxon>Viridiplantae</taxon>
        <taxon>Streptophyta</taxon>
        <taxon>Embryophyta</taxon>
        <taxon>Tracheophyta</taxon>
        <taxon>Spermatophyta</taxon>
        <taxon>Magnoliopsida</taxon>
        <taxon>eudicotyledons</taxon>
        <taxon>Gunneridae</taxon>
        <taxon>Pentapetalae</taxon>
        <taxon>asterids</taxon>
        <taxon>campanulids</taxon>
        <taxon>Asterales</taxon>
        <taxon>Asteraceae</taxon>
        <taxon>Asteroideae</taxon>
        <taxon>Anthemideae</taxon>
        <taxon>Anthemidinae</taxon>
        <taxon>Tanacetum</taxon>
    </lineage>
</organism>
<dbReference type="Proteomes" id="UP001151760">
    <property type="component" value="Unassembled WGS sequence"/>
</dbReference>
<comment type="caution">
    <text evidence="2">The sequence shown here is derived from an EMBL/GenBank/DDBJ whole genome shotgun (WGS) entry which is preliminary data.</text>
</comment>
<accession>A0ABQ5DKS2</accession>
<evidence type="ECO:0000259" key="1">
    <source>
        <dbReference type="Pfam" id="PF13961"/>
    </source>
</evidence>
<dbReference type="InterPro" id="IPR025314">
    <property type="entry name" value="DUF4219"/>
</dbReference>
<protein>
    <submittedName>
        <fullName evidence="2">Uncharacterized mitochondrial protein-like protein</fullName>
    </submittedName>
</protein>
<evidence type="ECO:0000313" key="2">
    <source>
        <dbReference type="EMBL" id="GJT38878.1"/>
    </source>
</evidence>
<reference evidence="2" key="2">
    <citation type="submission" date="2022-01" db="EMBL/GenBank/DDBJ databases">
        <authorList>
            <person name="Yamashiro T."/>
            <person name="Shiraishi A."/>
            <person name="Satake H."/>
            <person name="Nakayama K."/>
        </authorList>
    </citation>
    <scope>NUCLEOTIDE SEQUENCE</scope>
</reference>
<dbReference type="Pfam" id="PF13961">
    <property type="entry name" value="DUF4219"/>
    <property type="match status" value="1"/>
</dbReference>
<reference evidence="2" key="1">
    <citation type="journal article" date="2022" name="Int. J. Mol. Sci.">
        <title>Draft Genome of Tanacetum Coccineum: Genomic Comparison of Closely Related Tanacetum-Family Plants.</title>
        <authorList>
            <person name="Yamashiro T."/>
            <person name="Shiraishi A."/>
            <person name="Nakayama K."/>
            <person name="Satake H."/>
        </authorList>
    </citation>
    <scope>NUCLEOTIDE SEQUENCE</scope>
</reference>
<proteinExistence type="predicted"/>
<sequence length="236" mass="26638">MAAGTSQPPVAKETNLTFQCPLLTSTNYTIWRMRMEVLLGIHGVWDVIDTGLEDAKKNNIVKGLLFQSMLQDLVLQMVLLLNQPRLEKSKKFLTSLPRRFVHIVAALEQVLDLKETGFEDVVGRLKAYEERIKEEDKANETQEKLLYNRTENSNRNHASNVISLGQATISGCDIRIRGDFLTMRDSCGRLLVKVPRSANRLYKTHLKLGNLTLCKLPLMKSHGCGTCDLAISDLVR</sequence>
<name>A0ABQ5DKS2_9ASTR</name>
<feature type="domain" description="DUF4219" evidence="1">
    <location>
        <begin position="23"/>
        <end position="48"/>
    </location>
</feature>
<evidence type="ECO:0000313" key="3">
    <source>
        <dbReference type="Proteomes" id="UP001151760"/>
    </source>
</evidence>